<reference evidence="1" key="1">
    <citation type="submission" date="2019-10" db="EMBL/GenBank/DDBJ databases">
        <authorList>
            <person name="Ross D.E."/>
            <person name="Gulliver D."/>
        </authorList>
    </citation>
    <scope>NUCLEOTIDE SEQUENCE</scope>
    <source>
        <strain evidence="1">DER-2019</strain>
    </source>
</reference>
<dbReference type="Proteomes" id="UP000616595">
    <property type="component" value="Unassembled WGS sequence"/>
</dbReference>
<gene>
    <name evidence="1" type="ORF">GH810_16860</name>
</gene>
<protein>
    <submittedName>
        <fullName evidence="1">Uncharacterized protein</fullName>
    </submittedName>
</protein>
<comment type="caution">
    <text evidence="1">The sequence shown here is derived from an EMBL/GenBank/DDBJ whole genome shotgun (WGS) entry which is preliminary data.</text>
</comment>
<keyword evidence="2" id="KW-1185">Reference proteome</keyword>
<dbReference type="AlphaFoldDB" id="A0A923KU00"/>
<proteinExistence type="predicted"/>
<accession>A0A923KU00</accession>
<organism evidence="1 2">
    <name type="scientific">Acetobacterium paludosum</name>
    <dbReference type="NCBI Taxonomy" id="52693"/>
    <lineage>
        <taxon>Bacteria</taxon>
        <taxon>Bacillati</taxon>
        <taxon>Bacillota</taxon>
        <taxon>Clostridia</taxon>
        <taxon>Eubacteriales</taxon>
        <taxon>Eubacteriaceae</taxon>
        <taxon>Acetobacterium</taxon>
    </lineage>
</organism>
<dbReference type="OrthoDB" id="1953027at2"/>
<sequence>MASKDHDFLESLTVPLKIAALDEAERHYLTIIFAIIDHQLQLAKIAVPNWIRADDFCFDQPYFHSKRV</sequence>
<reference evidence="1" key="2">
    <citation type="submission" date="2020-10" db="EMBL/GenBank/DDBJ databases">
        <title>Comparative genomics of the Acetobacterium genus.</title>
        <authorList>
            <person name="Marshall C."/>
            <person name="May H."/>
            <person name="Norman S."/>
        </authorList>
    </citation>
    <scope>NUCLEOTIDE SEQUENCE</scope>
    <source>
        <strain evidence="1">DER-2019</strain>
    </source>
</reference>
<dbReference type="RefSeq" id="WP_148568610.1">
    <property type="nucleotide sequence ID" value="NZ_RXYA01000024.1"/>
</dbReference>
<dbReference type="EMBL" id="WJBD01000035">
    <property type="protein sequence ID" value="MBC3889972.1"/>
    <property type="molecule type" value="Genomic_DNA"/>
</dbReference>
<evidence type="ECO:0000313" key="2">
    <source>
        <dbReference type="Proteomes" id="UP000616595"/>
    </source>
</evidence>
<evidence type="ECO:0000313" key="1">
    <source>
        <dbReference type="EMBL" id="MBC3889972.1"/>
    </source>
</evidence>
<name>A0A923KU00_9FIRM</name>